<evidence type="ECO:0000313" key="1">
    <source>
        <dbReference type="EMBL" id="MBB5887686.1"/>
    </source>
</evidence>
<dbReference type="Proteomes" id="UP000562464">
    <property type="component" value="Unassembled WGS sequence"/>
</dbReference>
<protein>
    <submittedName>
        <fullName evidence="1">Uncharacterized protein</fullName>
    </submittedName>
</protein>
<evidence type="ECO:0000313" key="2">
    <source>
        <dbReference type="Proteomes" id="UP000562464"/>
    </source>
</evidence>
<name>A0A841C198_9LACT</name>
<accession>A0A841C198</accession>
<comment type="caution">
    <text evidence="1">The sequence shown here is derived from an EMBL/GenBank/DDBJ whole genome shotgun (WGS) entry which is preliminary data.</text>
</comment>
<keyword evidence="2" id="KW-1185">Reference proteome</keyword>
<dbReference type="RefSeq" id="WP_183539086.1">
    <property type="nucleotide sequence ID" value="NZ_JACHHV010000006.1"/>
</dbReference>
<gene>
    <name evidence="1" type="ORF">HNQ37_000558</name>
</gene>
<organism evidence="1 2">
    <name type="scientific">Lactovum miscens</name>
    <dbReference type="NCBI Taxonomy" id="190387"/>
    <lineage>
        <taxon>Bacteria</taxon>
        <taxon>Bacillati</taxon>
        <taxon>Bacillota</taxon>
        <taxon>Bacilli</taxon>
        <taxon>Lactobacillales</taxon>
        <taxon>Streptococcaceae</taxon>
        <taxon>Lactovum</taxon>
    </lineage>
</organism>
<dbReference type="EMBL" id="JACHHV010000006">
    <property type="protein sequence ID" value="MBB5887686.1"/>
    <property type="molecule type" value="Genomic_DNA"/>
</dbReference>
<proteinExistence type="predicted"/>
<reference evidence="1 2" key="1">
    <citation type="submission" date="2020-08" db="EMBL/GenBank/DDBJ databases">
        <title>Genomic Encyclopedia of Type Strains, Phase IV (KMG-IV): sequencing the most valuable type-strain genomes for metagenomic binning, comparative biology and taxonomic classification.</title>
        <authorList>
            <person name="Goeker M."/>
        </authorList>
    </citation>
    <scope>NUCLEOTIDE SEQUENCE [LARGE SCALE GENOMIC DNA]</scope>
    <source>
        <strain evidence="1 2">DSM 14925</strain>
    </source>
</reference>
<sequence>MNNENEVRAIDTIVLKNNIGEELNLVRTHPQKLETGHFQELLADGTLAETTLFGMTQLKQTVEVSAQGLNLFTQAVPIGQLKTYADGTISSMVKGQAGQIAAHNGFVQAGALSATISNPIVPIVLLTTLVIKQQFNELNKKIDKITDKLDSITGMMHAEKLAILQTIDARIKAITQQENISSENLNELSILANDAQTVFHQYKILLDQFDTTTLLKYKGVNDEARIAYMLDNIKNSDFINAFKLAYYADSLSWLVRLTIITSLVKAGTQSNIINERVVSFKNEFQNSFSSSASLYIDKVRKPVIEKALGMITKVDTVEDIAAGALGKIANVANRLPLRAAKKMQLHSEKLKSETDDKKVKIAMALDEEFEKITRPVLGVNVEDLATNIINNLTSPREIVYAMDDKSDKVRIFIGETVTD</sequence>
<dbReference type="AlphaFoldDB" id="A0A841C198"/>